<comment type="pathway">
    <text evidence="2">Amino-acid biosynthesis; L-threonine biosynthesis; L-threonine from L-aspartate: step 1/5.</text>
</comment>
<comment type="catalytic activity">
    <reaction evidence="10">
        <text>L-aspartate + ATP = 4-phospho-L-aspartate + ADP</text>
        <dbReference type="Rhea" id="RHEA:23776"/>
        <dbReference type="ChEBI" id="CHEBI:29991"/>
        <dbReference type="ChEBI" id="CHEBI:30616"/>
        <dbReference type="ChEBI" id="CHEBI:57535"/>
        <dbReference type="ChEBI" id="CHEBI:456216"/>
        <dbReference type="EC" id="2.7.2.4"/>
    </reaction>
</comment>
<evidence type="ECO:0000259" key="11">
    <source>
        <dbReference type="PROSITE" id="PS51671"/>
    </source>
</evidence>
<accession>A0A383EKJ7</accession>
<name>A0A383EKJ7_9ZZZZ</name>
<keyword evidence="6" id="KW-0547">Nucleotide-binding</keyword>
<evidence type="ECO:0000256" key="5">
    <source>
        <dbReference type="ARBA" id="ARBA00022679"/>
    </source>
</evidence>
<feature type="non-terminal residue" evidence="12">
    <location>
        <position position="230"/>
    </location>
</feature>
<evidence type="ECO:0000256" key="10">
    <source>
        <dbReference type="ARBA" id="ARBA00047872"/>
    </source>
</evidence>
<dbReference type="SUPFAM" id="SSF53633">
    <property type="entry name" value="Carbamate kinase-like"/>
    <property type="match status" value="1"/>
</dbReference>
<dbReference type="InterPro" id="IPR045865">
    <property type="entry name" value="ACT-like_dom_sf"/>
</dbReference>
<dbReference type="InterPro" id="IPR036393">
    <property type="entry name" value="AceGlu_kinase-like_sf"/>
</dbReference>
<dbReference type="GO" id="GO:0004072">
    <property type="term" value="F:aspartate kinase activity"/>
    <property type="evidence" value="ECO:0007669"/>
    <property type="project" value="UniProtKB-EC"/>
</dbReference>
<reference evidence="12" key="1">
    <citation type="submission" date="2018-05" db="EMBL/GenBank/DDBJ databases">
        <authorList>
            <person name="Lanie J.A."/>
            <person name="Ng W.-L."/>
            <person name="Kazmierczak K.M."/>
            <person name="Andrzejewski T.M."/>
            <person name="Davidsen T.M."/>
            <person name="Wayne K.J."/>
            <person name="Tettelin H."/>
            <person name="Glass J.I."/>
            <person name="Rusch D."/>
            <person name="Podicherti R."/>
            <person name="Tsui H.-C.T."/>
            <person name="Winkler M.E."/>
        </authorList>
    </citation>
    <scope>NUCLEOTIDE SEQUENCE</scope>
</reference>
<keyword evidence="9" id="KW-0028">Amino-acid biosynthesis</keyword>
<dbReference type="Gene3D" id="3.40.1160.10">
    <property type="entry name" value="Acetylglutamate kinase-like"/>
    <property type="match status" value="1"/>
</dbReference>
<dbReference type="GO" id="GO:0009089">
    <property type="term" value="P:lysine biosynthetic process via diaminopimelate"/>
    <property type="evidence" value="ECO:0007669"/>
    <property type="project" value="TreeGrafter"/>
</dbReference>
<sequence length="230" mass="24390">PPPRELDHLLSTGEQASAALLAMALHAIGQNAVALSGRQAGIISKQRFGDGRISRVEVGRIEEVLEEEAIPIIAGFQGITETDEIVTLGRGASDLTAVALAIALSADVCETYKDVEGVFSADPQVVKKARKIDEIGYEEMLEMTTQGSQVMHSRAIELASAHDMPILVSSSMTDVPGTLIHGGNIMEERNRVRGVVGDTDVAKITLRSLPDEPGIAAKIFEPLAKAAISV</sequence>
<protein>
    <recommendedName>
        <fullName evidence="4">aspartate kinase</fullName>
        <ecNumber evidence="4">2.7.2.4</ecNumber>
    </recommendedName>
</protein>
<dbReference type="EMBL" id="UINC01226796">
    <property type="protein sequence ID" value="SVE57432.1"/>
    <property type="molecule type" value="Genomic_DNA"/>
</dbReference>
<dbReference type="AlphaFoldDB" id="A0A383EKJ7"/>
<organism evidence="12">
    <name type="scientific">marine metagenome</name>
    <dbReference type="NCBI Taxonomy" id="408172"/>
    <lineage>
        <taxon>unclassified sequences</taxon>
        <taxon>metagenomes</taxon>
        <taxon>ecological metagenomes</taxon>
    </lineage>
</organism>
<keyword evidence="9" id="KW-0457">Lysine biosynthesis</keyword>
<comment type="similarity">
    <text evidence="3">Belongs to the aspartokinase family.</text>
</comment>
<evidence type="ECO:0000256" key="7">
    <source>
        <dbReference type="ARBA" id="ARBA00022777"/>
    </source>
</evidence>
<evidence type="ECO:0000256" key="6">
    <source>
        <dbReference type="ARBA" id="ARBA00022741"/>
    </source>
</evidence>
<proteinExistence type="inferred from homology"/>
<evidence type="ECO:0000256" key="4">
    <source>
        <dbReference type="ARBA" id="ARBA00013059"/>
    </source>
</evidence>
<dbReference type="EC" id="2.7.2.4" evidence="4"/>
<dbReference type="InterPro" id="IPR001048">
    <property type="entry name" value="Asp/Glu/Uridylate_kinase"/>
</dbReference>
<dbReference type="Pfam" id="PF00696">
    <property type="entry name" value="AA_kinase"/>
    <property type="match status" value="1"/>
</dbReference>
<evidence type="ECO:0000256" key="8">
    <source>
        <dbReference type="ARBA" id="ARBA00022840"/>
    </source>
</evidence>
<gene>
    <name evidence="12" type="ORF">METZ01_LOCUS510286</name>
</gene>
<feature type="non-terminal residue" evidence="12">
    <location>
        <position position="1"/>
    </location>
</feature>
<dbReference type="NCBIfam" id="TIGR00657">
    <property type="entry name" value="asp_kinases"/>
    <property type="match status" value="1"/>
</dbReference>
<dbReference type="InterPro" id="IPR002912">
    <property type="entry name" value="ACT_dom"/>
</dbReference>
<evidence type="ECO:0000256" key="2">
    <source>
        <dbReference type="ARBA" id="ARBA00005139"/>
    </source>
</evidence>
<evidence type="ECO:0000313" key="12">
    <source>
        <dbReference type="EMBL" id="SVE57432.1"/>
    </source>
</evidence>
<dbReference type="GO" id="GO:0009090">
    <property type="term" value="P:homoserine biosynthetic process"/>
    <property type="evidence" value="ECO:0007669"/>
    <property type="project" value="TreeGrafter"/>
</dbReference>
<dbReference type="SUPFAM" id="SSF55021">
    <property type="entry name" value="ACT-like"/>
    <property type="match status" value="1"/>
</dbReference>
<keyword evidence="8" id="KW-0067">ATP-binding</keyword>
<evidence type="ECO:0000256" key="1">
    <source>
        <dbReference type="ARBA" id="ARBA00004986"/>
    </source>
</evidence>
<comment type="pathway">
    <text evidence="1">Amino-acid biosynthesis; L-methionine biosynthesis via de novo pathway; L-homoserine from L-aspartate: step 1/3.</text>
</comment>
<feature type="domain" description="ACT" evidence="11">
    <location>
        <begin position="204"/>
        <end position="230"/>
    </location>
</feature>
<dbReference type="InterPro" id="IPR001341">
    <property type="entry name" value="Asp_kinase"/>
</dbReference>
<dbReference type="GO" id="GO:0005829">
    <property type="term" value="C:cytosol"/>
    <property type="evidence" value="ECO:0007669"/>
    <property type="project" value="TreeGrafter"/>
</dbReference>
<evidence type="ECO:0000256" key="3">
    <source>
        <dbReference type="ARBA" id="ARBA00010122"/>
    </source>
</evidence>
<keyword evidence="7" id="KW-0418">Kinase</keyword>
<keyword evidence="5" id="KW-0808">Transferase</keyword>
<dbReference type="PANTHER" id="PTHR21499">
    <property type="entry name" value="ASPARTATE KINASE"/>
    <property type="match status" value="1"/>
</dbReference>
<dbReference type="PROSITE" id="PS51671">
    <property type="entry name" value="ACT"/>
    <property type="match status" value="1"/>
</dbReference>
<evidence type="ECO:0000256" key="9">
    <source>
        <dbReference type="ARBA" id="ARBA00023154"/>
    </source>
</evidence>
<dbReference type="PANTHER" id="PTHR21499:SF3">
    <property type="entry name" value="ASPARTOKINASE"/>
    <property type="match status" value="1"/>
</dbReference>
<dbReference type="Gene3D" id="3.30.70.260">
    <property type="match status" value="1"/>
</dbReference>
<dbReference type="GO" id="GO:0005524">
    <property type="term" value="F:ATP binding"/>
    <property type="evidence" value="ECO:0007669"/>
    <property type="project" value="UniProtKB-KW"/>
</dbReference>